<comment type="caution">
    <text evidence="5">The sequence shown here is derived from an EMBL/GenBank/DDBJ whole genome shotgun (WGS) entry which is preliminary data.</text>
</comment>
<keyword evidence="2" id="KW-0812">Transmembrane</keyword>
<dbReference type="GeneID" id="55475542"/>
<evidence type="ECO:0000313" key="6">
    <source>
        <dbReference type="Proteomes" id="UP000191154"/>
    </source>
</evidence>
<keyword evidence="1" id="KW-1003">Cell membrane</keyword>
<dbReference type="RefSeq" id="WP_022747301.1">
    <property type="nucleotide sequence ID" value="NZ_CP016086.1"/>
</dbReference>
<dbReference type="PANTHER" id="PTHR35529:SF2">
    <property type="entry name" value="SPORULATION PROTEIN YTAF-RELATED"/>
    <property type="match status" value="1"/>
</dbReference>
<organism evidence="5 6">
    <name type="scientific">Clostridium saccharobutylicum</name>
    <dbReference type="NCBI Taxonomy" id="169679"/>
    <lineage>
        <taxon>Bacteria</taxon>
        <taxon>Bacillati</taxon>
        <taxon>Bacillota</taxon>
        <taxon>Clostridia</taxon>
        <taxon>Eubacteriales</taxon>
        <taxon>Clostridiaceae</taxon>
        <taxon>Clostridium</taxon>
    </lineage>
</organism>
<protein>
    <submittedName>
        <fullName evidence="5">Manganese efflux pump MntP</fullName>
    </submittedName>
</protein>
<dbReference type="InterPro" id="IPR003810">
    <property type="entry name" value="Mntp/YtaF"/>
</dbReference>
<dbReference type="Proteomes" id="UP000191154">
    <property type="component" value="Unassembled WGS sequence"/>
</dbReference>
<sequence length="208" mass="22849">MLESLLLVSSLCIDSFVASVAYGASKIHIPPPCAIIINLVCTSTLACSLLLGSIVKSFLPGNIPMTLGFLLLMALGIYRLFEFIFKSYISKKCKADIPLTFKIFDFEFVLQVYADETKADFDKSKSLSPKESFYLATALSLDSLAVGFGSSLCSINYTQVLVLCFIVGLIAVTFGVFLGHKFAEKLHFELSWLSGVLLIILAIIRFMK</sequence>
<reference evidence="5 6" key="1">
    <citation type="submission" date="2016-05" db="EMBL/GenBank/DDBJ databases">
        <title>Microbial solvent formation.</title>
        <authorList>
            <person name="Poehlein A."/>
            <person name="Montoya Solano J.D."/>
            <person name="Flitsch S."/>
            <person name="Krabben P."/>
            <person name="Duerre P."/>
            <person name="Daniel R."/>
        </authorList>
    </citation>
    <scope>NUCLEOTIDE SEQUENCE [LARGE SCALE GENOMIC DNA]</scope>
    <source>
        <strain evidence="5 6">L1-8</strain>
    </source>
</reference>
<evidence type="ECO:0000313" key="5">
    <source>
        <dbReference type="EMBL" id="OOM07395.1"/>
    </source>
</evidence>
<gene>
    <name evidence="5" type="primary">mntP_5</name>
    <name evidence="5" type="ORF">CLOSAC_39240</name>
</gene>
<dbReference type="Pfam" id="PF02659">
    <property type="entry name" value="Mntp"/>
    <property type="match status" value="1"/>
</dbReference>
<evidence type="ECO:0000256" key="1">
    <source>
        <dbReference type="ARBA" id="ARBA00022475"/>
    </source>
</evidence>
<accession>A0A1S8NNP2</accession>
<evidence type="ECO:0000256" key="4">
    <source>
        <dbReference type="ARBA" id="ARBA00023136"/>
    </source>
</evidence>
<dbReference type="PANTHER" id="PTHR35529">
    <property type="entry name" value="MANGANESE EFFLUX PUMP MNTP-RELATED"/>
    <property type="match status" value="1"/>
</dbReference>
<keyword evidence="3" id="KW-1133">Transmembrane helix</keyword>
<dbReference type="AlphaFoldDB" id="A0A1S8NNP2"/>
<dbReference type="EMBL" id="LZYZ01000008">
    <property type="protein sequence ID" value="OOM07395.1"/>
    <property type="molecule type" value="Genomic_DNA"/>
</dbReference>
<dbReference type="STRING" id="169679.CSACC_31790"/>
<proteinExistence type="predicted"/>
<evidence type="ECO:0000256" key="3">
    <source>
        <dbReference type="ARBA" id="ARBA00022989"/>
    </source>
</evidence>
<dbReference type="InterPro" id="IPR014205">
    <property type="entry name" value="Spore_YtaF"/>
</dbReference>
<evidence type="ECO:0000256" key="2">
    <source>
        <dbReference type="ARBA" id="ARBA00022692"/>
    </source>
</evidence>
<dbReference type="NCBIfam" id="TIGR02840">
    <property type="entry name" value="spore_YtaF"/>
    <property type="match status" value="1"/>
</dbReference>
<keyword evidence="4" id="KW-0472">Membrane</keyword>
<name>A0A1S8NNP2_CLOSA</name>